<gene>
    <name evidence="2" type="ORF">ACFFTR_01770</name>
</gene>
<evidence type="ECO:0000256" key="1">
    <source>
        <dbReference type="SAM" id="MobiDB-lite"/>
    </source>
</evidence>
<proteinExistence type="predicted"/>
<reference evidence="2 3" key="1">
    <citation type="submission" date="2024-09" db="EMBL/GenBank/DDBJ databases">
        <authorList>
            <person name="Sun Q."/>
            <person name="Mori K."/>
        </authorList>
    </citation>
    <scope>NUCLEOTIDE SEQUENCE [LARGE SCALE GENOMIC DNA]</scope>
    <source>
        <strain evidence="2 3">JCM 3307</strain>
    </source>
</reference>
<evidence type="ECO:0000313" key="3">
    <source>
        <dbReference type="Proteomes" id="UP001589608"/>
    </source>
</evidence>
<evidence type="ECO:0000313" key="2">
    <source>
        <dbReference type="EMBL" id="MFB9441813.1"/>
    </source>
</evidence>
<name>A0ABV5LZ67_9ACTN</name>
<keyword evidence="3" id="KW-1185">Reference proteome</keyword>
<dbReference type="EMBL" id="JBHMCA010000007">
    <property type="protein sequence ID" value="MFB9441813.1"/>
    <property type="molecule type" value="Genomic_DNA"/>
</dbReference>
<accession>A0ABV5LZ67</accession>
<dbReference type="RefSeq" id="WP_223097521.1">
    <property type="nucleotide sequence ID" value="NZ_CP061913.1"/>
</dbReference>
<sequence length="135" mass="14245">MTTPADLAHEVLLRVAAFVKSLPADQLADLASGEAKLELVPKAGRSPRPPRRPAAAGAALSRPVTEIQDMLSQLETRQAATQYLNDLKLTVPQLKELAKVLGIPAPAKSTKTTLTTTIVDTTTGRRADSLALSAP</sequence>
<dbReference type="Proteomes" id="UP001589608">
    <property type="component" value="Unassembled WGS sequence"/>
</dbReference>
<organism evidence="2 3">
    <name type="scientific">Dactylosporangium vinaceum</name>
    <dbReference type="NCBI Taxonomy" id="53362"/>
    <lineage>
        <taxon>Bacteria</taxon>
        <taxon>Bacillati</taxon>
        <taxon>Actinomycetota</taxon>
        <taxon>Actinomycetes</taxon>
        <taxon>Micromonosporales</taxon>
        <taxon>Micromonosporaceae</taxon>
        <taxon>Dactylosporangium</taxon>
    </lineage>
</organism>
<comment type="caution">
    <text evidence="2">The sequence shown here is derived from an EMBL/GenBank/DDBJ whole genome shotgun (WGS) entry which is preliminary data.</text>
</comment>
<feature type="region of interest" description="Disordered" evidence="1">
    <location>
        <begin position="41"/>
        <end position="60"/>
    </location>
</feature>
<protein>
    <submittedName>
        <fullName evidence="2">Uncharacterized protein</fullName>
    </submittedName>
</protein>